<dbReference type="EMBL" id="MCNS01000003">
    <property type="protein sequence ID" value="OCX49697.1"/>
    <property type="molecule type" value="Genomic_DNA"/>
</dbReference>
<comment type="caution">
    <text evidence="2">The sequence shown here is derived from an EMBL/GenBank/DDBJ whole genome shotgun (WGS) entry which is preliminary data.</text>
</comment>
<reference evidence="3 5" key="2">
    <citation type="journal article" date="2018" name="J Appl Environ Microbiol">
        <title>The gut symbionts Lactobacillus reuteri R2lc and 2010 encode a polyketide synthase cluster that activates the mammalian aryl-hydrocarbon receptor.</title>
        <authorList>
            <person name="Ozcam M."/>
            <person name="Roos S."/>
            <person name="Van Pijkeren J.P."/>
        </authorList>
    </citation>
    <scope>NUCLEOTIDE SEQUENCE [LARGE SCALE GENOMIC DNA]</scope>
    <source>
        <strain evidence="3 5">R2lc</strain>
    </source>
</reference>
<protein>
    <submittedName>
        <fullName evidence="3">DNA-binding protein</fullName>
    </submittedName>
</protein>
<dbReference type="InterPro" id="IPR009061">
    <property type="entry name" value="DNA-bd_dom_put_sf"/>
</dbReference>
<dbReference type="SUPFAM" id="SSF46955">
    <property type="entry name" value="Putative DNA-binding domain"/>
    <property type="match status" value="1"/>
</dbReference>
<feature type="domain" description="Helix-turn-helix" evidence="1">
    <location>
        <begin position="39"/>
        <end position="88"/>
    </location>
</feature>
<sequence length="89" mass="10297">MSKIKVELPDFLANSIKYAVTQAIEEASKRALTSQYPPYMSKSEAAKYLNIAPNTLDQWIATTNIPYTKFGKTYRFNRYELDKFMTSKD</sequence>
<organism evidence="2 4">
    <name type="scientific">Limosilactobacillus reuteri</name>
    <name type="common">Lactobacillus reuteri</name>
    <dbReference type="NCBI Taxonomy" id="1598"/>
    <lineage>
        <taxon>Bacteria</taxon>
        <taxon>Bacillati</taxon>
        <taxon>Bacillota</taxon>
        <taxon>Bacilli</taxon>
        <taxon>Lactobacillales</taxon>
        <taxon>Lactobacillaceae</taxon>
        <taxon>Limosilactobacillus</taxon>
    </lineage>
</organism>
<evidence type="ECO:0000259" key="1">
    <source>
        <dbReference type="Pfam" id="PF12728"/>
    </source>
</evidence>
<dbReference type="Proteomes" id="UP000095141">
    <property type="component" value="Unassembled WGS sequence"/>
</dbReference>
<dbReference type="InterPro" id="IPR041657">
    <property type="entry name" value="HTH_17"/>
</dbReference>
<dbReference type="NCBIfam" id="TIGR01764">
    <property type="entry name" value="excise"/>
    <property type="match status" value="1"/>
</dbReference>
<evidence type="ECO:0000313" key="4">
    <source>
        <dbReference type="Proteomes" id="UP000095141"/>
    </source>
</evidence>
<accession>A0A079YS49</accession>
<evidence type="ECO:0000313" key="2">
    <source>
        <dbReference type="EMBL" id="OCX49697.1"/>
    </source>
</evidence>
<dbReference type="Proteomes" id="UP000276940">
    <property type="component" value="Unassembled WGS sequence"/>
</dbReference>
<reference evidence="2 4" key="1">
    <citation type="submission" date="2016-08" db="EMBL/GenBank/DDBJ databases">
        <title>Probiotic bacterium isolated from chicken gut.</title>
        <authorList>
            <person name="Levy J.L."/>
            <person name="Hassan H.M."/>
            <person name="Mendoza M.A."/>
        </authorList>
    </citation>
    <scope>NUCLEOTIDE SEQUENCE [LARGE SCALE GENOMIC DNA]</scope>
    <source>
        <strain evidence="2 4">P43</strain>
    </source>
</reference>
<dbReference type="EMBL" id="PTLS01000038">
    <property type="protein sequence ID" value="RMX24850.1"/>
    <property type="molecule type" value="Genomic_DNA"/>
</dbReference>
<dbReference type="Pfam" id="PF12728">
    <property type="entry name" value="HTH_17"/>
    <property type="match status" value="1"/>
</dbReference>
<dbReference type="InterPro" id="IPR010093">
    <property type="entry name" value="SinI_DNA-bd"/>
</dbReference>
<dbReference type="PATRIC" id="fig|1598.91.peg.259"/>
<dbReference type="AlphaFoldDB" id="A0A079YS49"/>
<evidence type="ECO:0000313" key="3">
    <source>
        <dbReference type="EMBL" id="RMX24850.1"/>
    </source>
</evidence>
<dbReference type="RefSeq" id="WP_042746449.1">
    <property type="nucleotide sequence ID" value="NZ_CP065330.1"/>
</dbReference>
<gene>
    <name evidence="2" type="ORF">BFD03_01900</name>
    <name evidence="3" type="ORF">C5O77_08415</name>
</gene>
<proteinExistence type="predicted"/>
<dbReference type="GO" id="GO:0003677">
    <property type="term" value="F:DNA binding"/>
    <property type="evidence" value="ECO:0007669"/>
    <property type="project" value="UniProtKB-KW"/>
</dbReference>
<evidence type="ECO:0000313" key="5">
    <source>
        <dbReference type="Proteomes" id="UP000276940"/>
    </source>
</evidence>
<keyword evidence="3" id="KW-0238">DNA-binding</keyword>
<name>A0A079YS49_LIMRT</name>